<reference evidence="6" key="1">
    <citation type="submission" date="2015-04" db="UniProtKB">
        <authorList>
            <consortium name="EnsemblPlants"/>
        </authorList>
    </citation>
    <scope>IDENTIFICATION</scope>
</reference>
<dbReference type="GO" id="GO:0016102">
    <property type="term" value="P:diterpenoid biosynthetic process"/>
    <property type="evidence" value="ECO:0007669"/>
    <property type="project" value="InterPro"/>
</dbReference>
<evidence type="ECO:0000259" key="5">
    <source>
        <dbReference type="Pfam" id="PF03936"/>
    </source>
</evidence>
<evidence type="ECO:0000256" key="3">
    <source>
        <dbReference type="ARBA" id="ARBA00022723"/>
    </source>
</evidence>
<dbReference type="STRING" id="4537.A0A0E0KDZ6"/>
<keyword evidence="7" id="KW-1185">Reference proteome</keyword>
<dbReference type="SFLD" id="SFLDG01019">
    <property type="entry name" value="Terpene_Cyclase_Like_1_C_Termi"/>
    <property type="match status" value="1"/>
</dbReference>
<dbReference type="Proteomes" id="UP000026962">
    <property type="component" value="Chromosome 3"/>
</dbReference>
<feature type="domain" description="Terpene synthase N-terminal" evidence="4">
    <location>
        <begin position="64"/>
        <end position="235"/>
    </location>
</feature>
<dbReference type="InterPro" id="IPR008930">
    <property type="entry name" value="Terpenoid_cyclase/PrenylTrfase"/>
</dbReference>
<dbReference type="PANTHER" id="PTHR31225:SF63">
    <property type="entry name" value="BETA-SELINENE SYNTHASE"/>
    <property type="match status" value="1"/>
</dbReference>
<protein>
    <recommendedName>
        <fullName evidence="8">Terpene synthase N-terminal domain-containing protein</fullName>
    </recommendedName>
</protein>
<accession>A0A0E0KDZ6</accession>
<dbReference type="eggNOG" id="ENOG502QUCN">
    <property type="taxonomic scope" value="Eukaryota"/>
</dbReference>
<dbReference type="InterPro" id="IPR044814">
    <property type="entry name" value="Terpene_cyclase_plant_C1"/>
</dbReference>
<evidence type="ECO:0000313" key="7">
    <source>
        <dbReference type="Proteomes" id="UP000026962"/>
    </source>
</evidence>
<dbReference type="Pfam" id="PF01397">
    <property type="entry name" value="Terpene_synth"/>
    <property type="match status" value="1"/>
</dbReference>
<evidence type="ECO:0000313" key="6">
    <source>
        <dbReference type="EnsemblPlants" id="OPUNC03G17350.1"/>
    </source>
</evidence>
<name>A0A0E0KDZ6_ORYPU</name>
<evidence type="ECO:0000256" key="2">
    <source>
        <dbReference type="ARBA" id="ARBA00001946"/>
    </source>
</evidence>
<dbReference type="SFLD" id="SFLDS00005">
    <property type="entry name" value="Isoprenoid_Synthase_Type_I"/>
    <property type="match status" value="1"/>
</dbReference>
<keyword evidence="3" id="KW-0479">Metal-binding</keyword>
<dbReference type="GO" id="GO:0010333">
    <property type="term" value="F:terpene synthase activity"/>
    <property type="evidence" value="ECO:0007669"/>
    <property type="project" value="InterPro"/>
</dbReference>
<dbReference type="InterPro" id="IPR036965">
    <property type="entry name" value="Terpene_synth_N_sf"/>
</dbReference>
<reference evidence="6" key="2">
    <citation type="submission" date="2018-05" db="EMBL/GenBank/DDBJ databases">
        <title>OpunRS2 (Oryza punctata Reference Sequence Version 2).</title>
        <authorList>
            <person name="Zhang J."/>
            <person name="Kudrna D."/>
            <person name="Lee S."/>
            <person name="Talag J."/>
            <person name="Welchert J."/>
            <person name="Wing R.A."/>
        </authorList>
    </citation>
    <scope>NUCLEOTIDE SEQUENCE [LARGE SCALE GENOMIC DNA]</scope>
</reference>
<evidence type="ECO:0000256" key="1">
    <source>
        <dbReference type="ARBA" id="ARBA00001936"/>
    </source>
</evidence>
<organism evidence="6">
    <name type="scientific">Oryza punctata</name>
    <name type="common">Red rice</name>
    <dbReference type="NCBI Taxonomy" id="4537"/>
    <lineage>
        <taxon>Eukaryota</taxon>
        <taxon>Viridiplantae</taxon>
        <taxon>Streptophyta</taxon>
        <taxon>Embryophyta</taxon>
        <taxon>Tracheophyta</taxon>
        <taxon>Spermatophyta</taxon>
        <taxon>Magnoliopsida</taxon>
        <taxon>Liliopsida</taxon>
        <taxon>Poales</taxon>
        <taxon>Poaceae</taxon>
        <taxon>BOP clade</taxon>
        <taxon>Oryzoideae</taxon>
        <taxon>Oryzeae</taxon>
        <taxon>Oryzinae</taxon>
        <taxon>Oryza</taxon>
    </lineage>
</organism>
<feature type="domain" description="Terpene synthase metal-binding" evidence="5">
    <location>
        <begin position="294"/>
        <end position="530"/>
    </location>
</feature>
<comment type="cofactor">
    <cofactor evidence="1">
        <name>Mn(2+)</name>
        <dbReference type="ChEBI" id="CHEBI:29035"/>
    </cofactor>
</comment>
<evidence type="ECO:0008006" key="8">
    <source>
        <dbReference type="Google" id="ProtNLM"/>
    </source>
</evidence>
<dbReference type="Gene3D" id="1.10.600.10">
    <property type="entry name" value="Farnesyl Diphosphate Synthase"/>
    <property type="match status" value="1"/>
</dbReference>
<dbReference type="SUPFAM" id="SSF48576">
    <property type="entry name" value="Terpenoid synthases"/>
    <property type="match status" value="1"/>
</dbReference>
<dbReference type="GO" id="GO:0000287">
    <property type="term" value="F:magnesium ion binding"/>
    <property type="evidence" value="ECO:0007669"/>
    <property type="project" value="InterPro"/>
</dbReference>
<dbReference type="PANTHER" id="PTHR31225">
    <property type="entry name" value="OS04G0344100 PROTEIN-RELATED"/>
    <property type="match status" value="1"/>
</dbReference>
<dbReference type="InterPro" id="IPR008949">
    <property type="entry name" value="Isoprenoid_synthase_dom_sf"/>
</dbReference>
<dbReference type="CDD" id="cd00684">
    <property type="entry name" value="Terpene_cyclase_plant_C1"/>
    <property type="match status" value="1"/>
</dbReference>
<dbReference type="InterPro" id="IPR050148">
    <property type="entry name" value="Terpene_synthase-like"/>
</dbReference>
<dbReference type="Pfam" id="PF03936">
    <property type="entry name" value="Terpene_synth_C"/>
    <property type="match status" value="1"/>
</dbReference>
<dbReference type="HOGENOM" id="CLU_003125_7_0_1"/>
<dbReference type="InterPro" id="IPR005630">
    <property type="entry name" value="Terpene_synthase_metal-bd"/>
</dbReference>
<dbReference type="EnsemblPlants" id="OPUNC03G17350.1">
    <property type="protein sequence ID" value="OPUNC03G17350.1"/>
    <property type="gene ID" value="OPUNC03G17350"/>
</dbReference>
<dbReference type="SUPFAM" id="SSF48239">
    <property type="entry name" value="Terpenoid cyclases/Protein prenyltransferases"/>
    <property type="match status" value="1"/>
</dbReference>
<dbReference type="AlphaFoldDB" id="A0A0E0KDZ6"/>
<proteinExistence type="predicted"/>
<evidence type="ECO:0000259" key="4">
    <source>
        <dbReference type="Pfam" id="PF01397"/>
    </source>
</evidence>
<dbReference type="OMA" id="ECYKFNE"/>
<sequence>MSGSKAVSLLDTELLVVKGGTTQPAAAAATGRTCSLSVWGDFFVAYTPPKPQACRLIIRRVVKRHSSEEWMRERVDQLKRQVRCKMSKATSNAADMVMLVDVLERLHIDNHFRDEITAALQRVLHHEEQESAAAARSVDDGDLLHLESLRFRLLRQHGFWVSPDVFDKFKDSTGGSFRESLSTDPRGMLSLYNAAHLAMPGEAALDDAIAFSRSSLRSLQGKLRSPMAEQVSRALDIPLPRAPKLLETMHYITEYEQEEAHDGVLLELARLDFELVRSLYLKELQTLSMWWRQLYDSVQLSYARDCIVESYFWTCIMFHGEEYSRARIIFAKVFQLMTMMDDTYDIQANLEECYKFNEAIQRWDKRAVSILPEYLRIFYIKMLNDFDEMEDSLEPDEKYRMSYVKTSFKQLSGYYLREAQWSSNKHMPSFAEHLDVSFMSSGYPTMALVVLLCARDGDGAAASMEASEWAPSLVRAGGEVTRFLNDTASYKIGKSGKDTASTIECYMAERGVGGEEAVAAVAALAESAWRTINKACVEMGPTLLPAARLLVNLATTPEVIYLGGSDGYTNGTDLKGLVTALFLDPLPAQQSSTRSSNTHAYIL</sequence>
<dbReference type="InterPro" id="IPR034741">
    <property type="entry name" value="Terpene_cyclase-like_1_C"/>
</dbReference>
<comment type="cofactor">
    <cofactor evidence="2">
        <name>Mg(2+)</name>
        <dbReference type="ChEBI" id="CHEBI:18420"/>
    </cofactor>
</comment>
<dbReference type="Gramene" id="OPUNC03G17350.1">
    <property type="protein sequence ID" value="OPUNC03G17350.1"/>
    <property type="gene ID" value="OPUNC03G17350"/>
</dbReference>
<dbReference type="Gene3D" id="1.50.10.130">
    <property type="entry name" value="Terpene synthase, N-terminal domain"/>
    <property type="match status" value="1"/>
</dbReference>
<dbReference type="InterPro" id="IPR001906">
    <property type="entry name" value="Terpene_synth_N"/>
</dbReference>